<gene>
    <name evidence="1" type="ORF">GGD69_004456</name>
</gene>
<dbReference type="AlphaFoldDB" id="A0AAW3UYB8"/>
<name>A0AAW3UYB8_9BURK</name>
<comment type="caution">
    <text evidence="1">The sequence shown here is derived from an EMBL/GenBank/DDBJ whole genome shotgun (WGS) entry which is preliminary data.</text>
</comment>
<evidence type="ECO:0000313" key="2">
    <source>
        <dbReference type="Proteomes" id="UP000518681"/>
    </source>
</evidence>
<proteinExistence type="predicted"/>
<dbReference type="EMBL" id="JACIIK010000007">
    <property type="protein sequence ID" value="MBB6203578.1"/>
    <property type="molecule type" value="Genomic_DNA"/>
</dbReference>
<sequence length="65" mass="7098">MLTVSHALAALGKMSEHFAGTDESPCRFFDGPRSRLRTHLAHPARPVNRKVMQASSRAGAVIKVK</sequence>
<reference evidence="1 2" key="1">
    <citation type="submission" date="2020-08" db="EMBL/GenBank/DDBJ databases">
        <title>Genomic Encyclopedia of Type Strains, Phase IV (KMG-V): Genome sequencing to study the core and pangenomes of soil and plant-associated prokaryotes.</title>
        <authorList>
            <person name="Whitman W."/>
        </authorList>
    </citation>
    <scope>NUCLEOTIDE SEQUENCE [LARGE SCALE GENOMIC DNA]</scope>
    <source>
        <strain evidence="1 2">SEMIA 4013</strain>
    </source>
</reference>
<dbReference type="Proteomes" id="UP000518681">
    <property type="component" value="Unassembled WGS sequence"/>
</dbReference>
<organism evidence="1 2">
    <name type="scientific">Paraburkholderia fungorum</name>
    <dbReference type="NCBI Taxonomy" id="134537"/>
    <lineage>
        <taxon>Bacteria</taxon>
        <taxon>Pseudomonadati</taxon>
        <taxon>Pseudomonadota</taxon>
        <taxon>Betaproteobacteria</taxon>
        <taxon>Burkholderiales</taxon>
        <taxon>Burkholderiaceae</taxon>
        <taxon>Paraburkholderia</taxon>
    </lineage>
</organism>
<evidence type="ECO:0000313" key="1">
    <source>
        <dbReference type="EMBL" id="MBB6203578.1"/>
    </source>
</evidence>
<accession>A0AAW3UYB8</accession>
<protein>
    <submittedName>
        <fullName evidence="1">Uncharacterized protein</fullName>
    </submittedName>
</protein>